<gene>
    <name evidence="5" type="primary">rpsI</name>
    <name evidence="8" type="ORF">B1R32_108187</name>
</gene>
<dbReference type="SUPFAM" id="SSF54211">
    <property type="entry name" value="Ribosomal protein S5 domain 2-like"/>
    <property type="match status" value="1"/>
</dbReference>
<dbReference type="AlphaFoldDB" id="A0A2S8ST69"/>
<proteinExistence type="inferred from homology"/>
<feature type="region of interest" description="Disordered" evidence="7">
    <location>
        <begin position="106"/>
        <end position="128"/>
    </location>
</feature>
<comment type="caution">
    <text evidence="8">The sequence shown here is derived from an EMBL/GenBank/DDBJ whole genome shotgun (WGS) entry which is preliminary data.</text>
</comment>
<dbReference type="NCBIfam" id="NF001099">
    <property type="entry name" value="PRK00132.1"/>
    <property type="match status" value="1"/>
</dbReference>
<dbReference type="GO" id="GO:0003723">
    <property type="term" value="F:RNA binding"/>
    <property type="evidence" value="ECO:0007669"/>
    <property type="project" value="TreeGrafter"/>
</dbReference>
<dbReference type="InParanoid" id="A0A2S8ST69"/>
<keyword evidence="2 5" id="KW-0689">Ribosomal protein</keyword>
<feature type="compositionally biased region" description="Basic residues" evidence="7">
    <location>
        <begin position="109"/>
        <end position="128"/>
    </location>
</feature>
<dbReference type="GO" id="GO:0015935">
    <property type="term" value="C:small ribosomal subunit"/>
    <property type="evidence" value="ECO:0007669"/>
    <property type="project" value="TreeGrafter"/>
</dbReference>
<evidence type="ECO:0000313" key="8">
    <source>
        <dbReference type="EMBL" id="PQV63976.1"/>
    </source>
</evidence>
<evidence type="ECO:0000256" key="5">
    <source>
        <dbReference type="HAMAP-Rule" id="MF_00532"/>
    </source>
</evidence>
<evidence type="ECO:0000256" key="6">
    <source>
        <dbReference type="RuleBase" id="RU003815"/>
    </source>
</evidence>
<dbReference type="GO" id="GO:0003735">
    <property type="term" value="F:structural constituent of ribosome"/>
    <property type="evidence" value="ECO:0007669"/>
    <property type="project" value="InterPro"/>
</dbReference>
<dbReference type="InterPro" id="IPR023035">
    <property type="entry name" value="Ribosomal_uS9_bac/plastid"/>
</dbReference>
<dbReference type="FunCoup" id="A0A2S8ST69">
    <property type="interactions" value="502"/>
</dbReference>
<dbReference type="InterPro" id="IPR020574">
    <property type="entry name" value="Ribosomal_uS9_CS"/>
</dbReference>
<dbReference type="InterPro" id="IPR014721">
    <property type="entry name" value="Ribsml_uS5_D2-typ_fold_subgr"/>
</dbReference>
<dbReference type="FunFam" id="3.30.230.10:FF:000001">
    <property type="entry name" value="30S ribosomal protein S9"/>
    <property type="match status" value="1"/>
</dbReference>
<dbReference type="PANTHER" id="PTHR21569:SF1">
    <property type="entry name" value="SMALL RIBOSOMAL SUBUNIT PROTEIN US9M"/>
    <property type="match status" value="1"/>
</dbReference>
<reference evidence="8 9" key="1">
    <citation type="journal article" date="2018" name="Syst. Appl. Microbiol.">
        <title>Abditibacterium utsteinense sp. nov., the first cultivated member of candidate phylum FBP, isolated from ice-free Antarctic soil samples.</title>
        <authorList>
            <person name="Tahon G."/>
            <person name="Tytgat B."/>
            <person name="Lebbe L."/>
            <person name="Carlier A."/>
            <person name="Willems A."/>
        </authorList>
    </citation>
    <scope>NUCLEOTIDE SEQUENCE [LARGE SCALE GENOMIC DNA]</scope>
    <source>
        <strain evidence="8 9">LMG 29911</strain>
    </source>
</reference>
<evidence type="ECO:0000256" key="2">
    <source>
        <dbReference type="ARBA" id="ARBA00022980"/>
    </source>
</evidence>
<evidence type="ECO:0000256" key="7">
    <source>
        <dbReference type="SAM" id="MobiDB-lite"/>
    </source>
</evidence>
<dbReference type="GO" id="GO:0006412">
    <property type="term" value="P:translation"/>
    <property type="evidence" value="ECO:0007669"/>
    <property type="project" value="UniProtKB-UniRule"/>
</dbReference>
<evidence type="ECO:0000256" key="4">
    <source>
        <dbReference type="ARBA" id="ARBA00035259"/>
    </source>
</evidence>
<comment type="similarity">
    <text evidence="1 5 6">Belongs to the universal ribosomal protein uS9 family.</text>
</comment>
<dbReference type="InterPro" id="IPR020568">
    <property type="entry name" value="Ribosomal_Su5_D2-typ_SF"/>
</dbReference>
<dbReference type="OrthoDB" id="9803965at2"/>
<dbReference type="Proteomes" id="UP000237684">
    <property type="component" value="Unassembled WGS sequence"/>
</dbReference>
<sequence length="128" mass="14243">MADTIYGTGKRKNAIARVWLTPGNGTITVNGKTVEEYFPRIAHQIHLRSPLNLTGEATFDIKAFAKGGGSSGQAGAVRHGIAKALVLFNEEFRGDLREIGSLTRDPRVKERKKYGRKRARRGFQFSKR</sequence>
<evidence type="ECO:0000256" key="3">
    <source>
        <dbReference type="ARBA" id="ARBA00023274"/>
    </source>
</evidence>
<keyword evidence="9" id="KW-1185">Reference proteome</keyword>
<dbReference type="Gene3D" id="3.30.230.10">
    <property type="match status" value="1"/>
</dbReference>
<evidence type="ECO:0000256" key="1">
    <source>
        <dbReference type="ARBA" id="ARBA00005251"/>
    </source>
</evidence>
<dbReference type="PROSITE" id="PS00360">
    <property type="entry name" value="RIBOSOMAL_S9"/>
    <property type="match status" value="1"/>
</dbReference>
<dbReference type="GO" id="GO:0005737">
    <property type="term" value="C:cytoplasm"/>
    <property type="evidence" value="ECO:0007669"/>
    <property type="project" value="UniProtKB-ARBA"/>
</dbReference>
<dbReference type="Pfam" id="PF00380">
    <property type="entry name" value="Ribosomal_S9"/>
    <property type="match status" value="1"/>
</dbReference>
<accession>A0A2S8ST69</accession>
<dbReference type="EMBL" id="NIGF01000008">
    <property type="protein sequence ID" value="PQV63976.1"/>
    <property type="molecule type" value="Genomic_DNA"/>
</dbReference>
<name>A0A2S8ST69_9BACT</name>
<evidence type="ECO:0000313" key="9">
    <source>
        <dbReference type="Proteomes" id="UP000237684"/>
    </source>
</evidence>
<protein>
    <recommendedName>
        <fullName evidence="4 5">Small ribosomal subunit protein uS9</fullName>
    </recommendedName>
</protein>
<dbReference type="InterPro" id="IPR000754">
    <property type="entry name" value="Ribosomal_uS9"/>
</dbReference>
<organism evidence="8 9">
    <name type="scientific">Abditibacterium utsteinense</name>
    <dbReference type="NCBI Taxonomy" id="1960156"/>
    <lineage>
        <taxon>Bacteria</taxon>
        <taxon>Pseudomonadati</taxon>
        <taxon>Abditibacteriota</taxon>
        <taxon>Abditibacteriia</taxon>
        <taxon>Abditibacteriales</taxon>
        <taxon>Abditibacteriaceae</taxon>
        <taxon>Abditibacterium</taxon>
    </lineage>
</organism>
<dbReference type="HAMAP" id="MF_00532_B">
    <property type="entry name" value="Ribosomal_uS9_B"/>
    <property type="match status" value="1"/>
</dbReference>
<keyword evidence="3 5" id="KW-0687">Ribonucleoprotein</keyword>
<dbReference type="PANTHER" id="PTHR21569">
    <property type="entry name" value="RIBOSOMAL PROTEIN S9"/>
    <property type="match status" value="1"/>
</dbReference>